<gene>
    <name evidence="2" type="ORF">NSCI0253_LOCUS31324</name>
</gene>
<dbReference type="AlphaFoldDB" id="A0A7S1FB57"/>
<proteinExistence type="predicted"/>
<reference evidence="2" key="1">
    <citation type="submission" date="2021-01" db="EMBL/GenBank/DDBJ databases">
        <authorList>
            <person name="Corre E."/>
            <person name="Pelletier E."/>
            <person name="Niang G."/>
            <person name="Scheremetjew M."/>
            <person name="Finn R."/>
            <person name="Kale V."/>
            <person name="Holt S."/>
            <person name="Cochrane G."/>
            <person name="Meng A."/>
            <person name="Brown T."/>
            <person name="Cohen L."/>
        </authorList>
    </citation>
    <scope>NUCLEOTIDE SEQUENCE</scope>
</reference>
<dbReference type="InterPro" id="IPR013320">
    <property type="entry name" value="ConA-like_dom_sf"/>
</dbReference>
<evidence type="ECO:0008006" key="3">
    <source>
        <dbReference type="Google" id="ProtNLM"/>
    </source>
</evidence>
<feature type="region of interest" description="Disordered" evidence="1">
    <location>
        <begin position="130"/>
        <end position="192"/>
    </location>
</feature>
<dbReference type="Gene3D" id="2.60.120.200">
    <property type="match status" value="1"/>
</dbReference>
<dbReference type="SUPFAM" id="SSF49899">
    <property type="entry name" value="Concanavalin A-like lectins/glucanases"/>
    <property type="match status" value="1"/>
</dbReference>
<dbReference type="EMBL" id="HBFQ01044232">
    <property type="protein sequence ID" value="CAD8856972.1"/>
    <property type="molecule type" value="Transcribed_RNA"/>
</dbReference>
<dbReference type="Pfam" id="PF13385">
    <property type="entry name" value="Laminin_G_3"/>
    <property type="match status" value="1"/>
</dbReference>
<evidence type="ECO:0000313" key="2">
    <source>
        <dbReference type="EMBL" id="CAD8856972.1"/>
    </source>
</evidence>
<evidence type="ECO:0000256" key="1">
    <source>
        <dbReference type="SAM" id="MobiDB-lite"/>
    </source>
</evidence>
<sequence length="341" mass="37538">MPDAVVEILDEEEGQEEVGEKSPAASRDRAIRPMVRIPPRAPPPPRKRREQPRTPPARDRLERHEGAQRDTRPAWMTKGFGIGTEMFGESKGDLVKPGMTQRDFDELRQRGPAQGGDPFAEVFNESMGGGARLAVGDAGSPGTARTSRQLTEDEVPSFSHDEEIHFDGTGGNVVEQPFSKEQNPSGNFTVDFMARSSGGAGYRSPVCSRDMPPPSGYIFFLTPLNRWAFWLGLPEANAWLKIEGPEAREGEWQRITGTYDIESCTAELYVDGERVATKHTTNAKATYRANKRAPLRVGAGCTDGVGVSKFFFAGDVSSVRVYDDVLAPLEETAEPPLKRQR</sequence>
<organism evidence="2">
    <name type="scientific">Noctiluca scintillans</name>
    <name type="common">Sea sparkle</name>
    <name type="synonym">Red tide dinoflagellate</name>
    <dbReference type="NCBI Taxonomy" id="2966"/>
    <lineage>
        <taxon>Eukaryota</taxon>
        <taxon>Sar</taxon>
        <taxon>Alveolata</taxon>
        <taxon>Dinophyceae</taxon>
        <taxon>Noctilucales</taxon>
        <taxon>Noctilucaceae</taxon>
        <taxon>Noctiluca</taxon>
    </lineage>
</organism>
<protein>
    <recommendedName>
        <fullName evidence="3">LamG-like jellyroll fold domain-containing protein</fullName>
    </recommendedName>
</protein>
<name>A0A7S1FB57_NOCSC</name>
<feature type="compositionally biased region" description="Polar residues" evidence="1">
    <location>
        <begin position="179"/>
        <end position="188"/>
    </location>
</feature>
<feature type="compositionally biased region" description="Basic and acidic residues" evidence="1">
    <location>
        <begin position="56"/>
        <end position="72"/>
    </location>
</feature>
<feature type="region of interest" description="Disordered" evidence="1">
    <location>
        <begin position="1"/>
        <end position="73"/>
    </location>
</feature>
<feature type="compositionally biased region" description="Acidic residues" evidence="1">
    <location>
        <begin position="8"/>
        <end position="17"/>
    </location>
</feature>
<accession>A0A7S1FB57</accession>